<evidence type="ECO:0000313" key="2">
    <source>
        <dbReference type="EMBL" id="JAT06909.1"/>
    </source>
</evidence>
<proteinExistence type="predicted"/>
<evidence type="ECO:0000256" key="1">
    <source>
        <dbReference type="SAM" id="MobiDB-lite"/>
    </source>
</evidence>
<accession>A0A1B6K631</accession>
<feature type="region of interest" description="Disordered" evidence="1">
    <location>
        <begin position="196"/>
        <end position="257"/>
    </location>
</feature>
<sequence length="349" mass="38382">AAHIAAYLLDRQSKLKRENCIIDELIPTLAVRCLNNVFSKIISPRHIRLLSDVKTIARPKFVLTTKEPCKLRVEVFEQERTHGNAHVYVGMAEMFLPKCPDDASFEISVSLGIQQRQCHVYVHETATGTNTRIDILPYDFSAPEIPDLIPLKPKTFPPLPADASKDSVDPVHLVGESSRSTVEVPAVLPQEESSVRIPTSVTIEPGTSDTDRSDQTNREGYLSTVQTPQLKPEEQLAQTRQAKVDAGNTATDNDDPLDQFSPLFSPVVEFGVTIPSSIDPVPFEDLTSPTDTSDQLNTIGESSLNTIQIPQLMPQKQFGETYIPTLGEVPIDPGCYSTSMGHQVPPTGE</sequence>
<dbReference type="EMBL" id="GECU01000798">
    <property type="protein sequence ID" value="JAT06909.1"/>
    <property type="molecule type" value="Transcribed_RNA"/>
</dbReference>
<feature type="compositionally biased region" description="Polar residues" evidence="1">
    <location>
        <begin position="196"/>
        <end position="208"/>
    </location>
</feature>
<reference evidence="2" key="1">
    <citation type="submission" date="2015-11" db="EMBL/GenBank/DDBJ databases">
        <title>De novo transcriptome assembly of four potential Pierce s Disease insect vectors from Arizona vineyards.</title>
        <authorList>
            <person name="Tassone E.E."/>
        </authorList>
    </citation>
    <scope>NUCLEOTIDE SEQUENCE</scope>
</reference>
<gene>
    <name evidence="2" type="ORF">g.27206</name>
</gene>
<dbReference type="AlphaFoldDB" id="A0A1B6K631"/>
<name>A0A1B6K631_9HEMI</name>
<feature type="non-terminal residue" evidence="2">
    <location>
        <position position="1"/>
    </location>
</feature>
<feature type="non-terminal residue" evidence="2">
    <location>
        <position position="349"/>
    </location>
</feature>
<protein>
    <submittedName>
        <fullName evidence="2">Uncharacterized protein</fullName>
    </submittedName>
</protein>
<organism evidence="2">
    <name type="scientific">Homalodisca liturata</name>
    <dbReference type="NCBI Taxonomy" id="320908"/>
    <lineage>
        <taxon>Eukaryota</taxon>
        <taxon>Metazoa</taxon>
        <taxon>Ecdysozoa</taxon>
        <taxon>Arthropoda</taxon>
        <taxon>Hexapoda</taxon>
        <taxon>Insecta</taxon>
        <taxon>Pterygota</taxon>
        <taxon>Neoptera</taxon>
        <taxon>Paraneoptera</taxon>
        <taxon>Hemiptera</taxon>
        <taxon>Auchenorrhyncha</taxon>
        <taxon>Membracoidea</taxon>
        <taxon>Cicadellidae</taxon>
        <taxon>Cicadellinae</taxon>
        <taxon>Proconiini</taxon>
        <taxon>Homalodisca</taxon>
    </lineage>
</organism>